<dbReference type="PANTHER" id="PTHR22937:SF213">
    <property type="entry name" value="RING-TYPE E3 UBIQUITIN TRANSFERASE"/>
    <property type="match status" value="1"/>
</dbReference>
<dbReference type="GO" id="GO:0010228">
    <property type="term" value="P:vegetative to reproductive phase transition of meristem"/>
    <property type="evidence" value="ECO:0007669"/>
    <property type="project" value="UniProtKB-ARBA"/>
</dbReference>
<dbReference type="GO" id="GO:0008270">
    <property type="term" value="F:zinc ion binding"/>
    <property type="evidence" value="ECO:0007669"/>
    <property type="project" value="UniProtKB-KW"/>
</dbReference>
<proteinExistence type="predicted"/>
<reference evidence="12 13" key="1">
    <citation type="journal article" date="2019" name="Sci. Rep.">
        <title>A high-quality genome of Eragrostis curvula grass provides insights into Poaceae evolution and supports new strategies to enhance forage quality.</title>
        <authorList>
            <person name="Carballo J."/>
            <person name="Santos B.A.C.M."/>
            <person name="Zappacosta D."/>
            <person name="Garbus I."/>
            <person name="Selva J.P."/>
            <person name="Gallo C.A."/>
            <person name="Diaz A."/>
            <person name="Albertini E."/>
            <person name="Caccamo M."/>
            <person name="Echenique V."/>
        </authorList>
    </citation>
    <scope>NUCLEOTIDE SEQUENCE [LARGE SCALE GENOMIC DNA]</scope>
    <source>
        <strain evidence="13">cv. Victoria</strain>
        <tissue evidence="12">Leaf</tissue>
    </source>
</reference>
<evidence type="ECO:0000256" key="5">
    <source>
        <dbReference type="ARBA" id="ARBA00022723"/>
    </source>
</evidence>
<feature type="compositionally biased region" description="Polar residues" evidence="10">
    <location>
        <begin position="556"/>
        <end position="567"/>
    </location>
</feature>
<dbReference type="GO" id="GO:0043161">
    <property type="term" value="P:proteasome-mediated ubiquitin-dependent protein catabolic process"/>
    <property type="evidence" value="ECO:0007669"/>
    <property type="project" value="UniProtKB-ARBA"/>
</dbReference>
<dbReference type="EC" id="2.3.2.27" evidence="3"/>
<feature type="compositionally biased region" description="Polar residues" evidence="10">
    <location>
        <begin position="389"/>
        <end position="416"/>
    </location>
</feature>
<evidence type="ECO:0000256" key="9">
    <source>
        <dbReference type="PROSITE-ProRule" id="PRU00175"/>
    </source>
</evidence>
<evidence type="ECO:0000256" key="7">
    <source>
        <dbReference type="ARBA" id="ARBA00022786"/>
    </source>
</evidence>
<keyword evidence="13" id="KW-1185">Reference proteome</keyword>
<protein>
    <recommendedName>
        <fullName evidence="3">RING-type E3 ubiquitin transferase</fullName>
        <ecNumber evidence="3">2.3.2.27</ecNumber>
    </recommendedName>
</protein>
<evidence type="ECO:0000256" key="4">
    <source>
        <dbReference type="ARBA" id="ARBA00022679"/>
    </source>
</evidence>
<dbReference type="InterPro" id="IPR013083">
    <property type="entry name" value="Znf_RING/FYVE/PHD"/>
</dbReference>
<evidence type="ECO:0000313" key="12">
    <source>
        <dbReference type="EMBL" id="TVT98269.1"/>
    </source>
</evidence>
<name>A0A5J9SGS2_9POAL</name>
<keyword evidence="4" id="KW-0808">Transferase</keyword>
<dbReference type="PROSITE" id="PS50089">
    <property type="entry name" value="ZF_RING_2"/>
    <property type="match status" value="1"/>
</dbReference>
<evidence type="ECO:0000256" key="1">
    <source>
        <dbReference type="ARBA" id="ARBA00000900"/>
    </source>
</evidence>
<dbReference type="OrthoDB" id="8062037at2759"/>
<comment type="catalytic activity">
    <reaction evidence="1">
        <text>S-ubiquitinyl-[E2 ubiquitin-conjugating enzyme]-L-cysteine + [acceptor protein]-L-lysine = [E2 ubiquitin-conjugating enzyme]-L-cysteine + N(6)-ubiquitinyl-[acceptor protein]-L-lysine.</text>
        <dbReference type="EC" id="2.3.2.27"/>
    </reaction>
</comment>
<dbReference type="InterPro" id="IPR001841">
    <property type="entry name" value="Znf_RING"/>
</dbReference>
<dbReference type="SMART" id="SM00184">
    <property type="entry name" value="RING"/>
    <property type="match status" value="1"/>
</dbReference>
<dbReference type="PANTHER" id="PTHR22937">
    <property type="entry name" value="E3 UBIQUITIN-PROTEIN LIGASE RNF165"/>
    <property type="match status" value="1"/>
</dbReference>
<keyword evidence="6 9" id="KW-0863">Zinc-finger</keyword>
<sequence>MGIDGVVLGRGGVGVEIYGGISVADLEALVSAEFMVSREAVCSFVPLAATVSSGFHHLSNDISVLYLSKVRLHSSSCTELPFLVDETCHLGSSSNNPALDPNNATVDEQILLPNALENEGFPRYLPNSHEMGMPSGQQDTRLSLWESAGSSSMGRLADHDNFFQSKREHFAPPLSIGGPLSIDRRRHEGTNSLPSHNLNIDLNINQTDQFGPDDVDVVHSNVLSRTNTVSASRGSTAERITRHEISFDAIGSSSRAADPLDGTAGQEFCALDSHRVTFKRKNIDGSHAESSANGSTRHRHQISNALLPASTARGSTSLTMPASANYTVSYPPMEQLNQGTNTSTNPNLSDHYSFYSDPHEHGFVRSTRMRLSSNDYDQSLPGLLPEGSSRCSYQPTQQPSSFIPVQPRQLSSSASADSRPHLPAVTQFSHNLHRASSNGNFGSRIGVSSSSDTTIHISSSQDPIRSLTRNDLPEPLLLGSLYNPDSTNFLSAPGSRGNQQNSVFSSSSTARAVVNVGAQQVPGTISSEPSTTTTVRGSADMPRRSLVSSGVRSSSMTLQHRGPSSASHEIRSHQPGSSSRAPQQHYIRGGPASADRQNYLDLQSFMQTIAASRDGSRTVSELRNVVDQIRQGRNARLEELLALGERIGYVNTGLTEEKIMTSLKQRKYVCIELEEPPTVVEPCCICQEDYVEGEDMGRLDCGHDFHTTCIKQWLVIKNLCPVCKKTALGT</sequence>
<feature type="domain" description="RING-type" evidence="11">
    <location>
        <begin position="683"/>
        <end position="724"/>
    </location>
</feature>
<keyword evidence="5" id="KW-0479">Metal-binding</keyword>
<feature type="non-terminal residue" evidence="12">
    <location>
        <position position="1"/>
    </location>
</feature>
<dbReference type="FunFam" id="3.30.40.10:FF:000309">
    <property type="entry name" value="E3 ubiquitin-protein ligase MBR2"/>
    <property type="match status" value="1"/>
</dbReference>
<evidence type="ECO:0000256" key="6">
    <source>
        <dbReference type="ARBA" id="ARBA00022771"/>
    </source>
</evidence>
<gene>
    <name evidence="12" type="ORF">EJB05_56436</name>
</gene>
<accession>A0A5J9SGS2</accession>
<keyword evidence="7" id="KW-0833">Ubl conjugation pathway</keyword>
<comment type="pathway">
    <text evidence="2">Protein modification; protein ubiquitination.</text>
</comment>
<dbReference type="Pfam" id="PF13639">
    <property type="entry name" value="zf-RING_2"/>
    <property type="match status" value="1"/>
</dbReference>
<feature type="region of interest" description="Disordered" evidence="10">
    <location>
        <begin position="452"/>
        <end position="471"/>
    </location>
</feature>
<feature type="compositionally biased region" description="Polar residues" evidence="10">
    <location>
        <begin position="520"/>
        <end position="536"/>
    </location>
</feature>
<dbReference type="Gramene" id="TVT98269">
    <property type="protein sequence ID" value="TVT98269"/>
    <property type="gene ID" value="EJB05_56436"/>
</dbReference>
<dbReference type="Gene3D" id="3.30.40.10">
    <property type="entry name" value="Zinc/RING finger domain, C3HC4 (zinc finger)"/>
    <property type="match status" value="1"/>
</dbReference>
<evidence type="ECO:0000313" key="13">
    <source>
        <dbReference type="Proteomes" id="UP000324897"/>
    </source>
</evidence>
<evidence type="ECO:0000256" key="8">
    <source>
        <dbReference type="ARBA" id="ARBA00022833"/>
    </source>
</evidence>
<feature type="region of interest" description="Disordered" evidence="10">
    <location>
        <begin position="378"/>
        <end position="420"/>
    </location>
</feature>
<evidence type="ECO:0000259" key="11">
    <source>
        <dbReference type="PROSITE" id="PS50089"/>
    </source>
</evidence>
<organism evidence="12 13">
    <name type="scientific">Eragrostis curvula</name>
    <name type="common">weeping love grass</name>
    <dbReference type="NCBI Taxonomy" id="38414"/>
    <lineage>
        <taxon>Eukaryota</taxon>
        <taxon>Viridiplantae</taxon>
        <taxon>Streptophyta</taxon>
        <taxon>Embryophyta</taxon>
        <taxon>Tracheophyta</taxon>
        <taxon>Spermatophyta</taxon>
        <taxon>Magnoliopsida</taxon>
        <taxon>Liliopsida</taxon>
        <taxon>Poales</taxon>
        <taxon>Poaceae</taxon>
        <taxon>PACMAD clade</taxon>
        <taxon>Chloridoideae</taxon>
        <taxon>Eragrostideae</taxon>
        <taxon>Eragrostidinae</taxon>
        <taxon>Eragrostis</taxon>
    </lineage>
</organism>
<keyword evidence="8" id="KW-0862">Zinc</keyword>
<feature type="region of interest" description="Disordered" evidence="10">
    <location>
        <begin position="520"/>
        <end position="593"/>
    </location>
</feature>
<comment type="caution">
    <text evidence="12">The sequence shown here is derived from an EMBL/GenBank/DDBJ whole genome shotgun (WGS) entry which is preliminary data.</text>
</comment>
<evidence type="ECO:0000256" key="10">
    <source>
        <dbReference type="SAM" id="MobiDB-lite"/>
    </source>
</evidence>
<dbReference type="AlphaFoldDB" id="A0A5J9SGS2"/>
<dbReference type="SUPFAM" id="SSF57850">
    <property type="entry name" value="RING/U-box"/>
    <property type="match status" value="1"/>
</dbReference>
<feature type="compositionally biased region" description="Low complexity" evidence="10">
    <location>
        <begin position="544"/>
        <end position="555"/>
    </location>
</feature>
<dbReference type="Proteomes" id="UP000324897">
    <property type="component" value="Unassembled WGS sequence"/>
</dbReference>
<dbReference type="GO" id="GO:0061630">
    <property type="term" value="F:ubiquitin protein ligase activity"/>
    <property type="evidence" value="ECO:0007669"/>
    <property type="project" value="UniProtKB-EC"/>
</dbReference>
<dbReference type="InterPro" id="IPR045191">
    <property type="entry name" value="MBR1/2-like"/>
</dbReference>
<dbReference type="EMBL" id="RWGY01000884">
    <property type="protein sequence ID" value="TVT98269.1"/>
    <property type="molecule type" value="Genomic_DNA"/>
</dbReference>
<evidence type="ECO:0000256" key="3">
    <source>
        <dbReference type="ARBA" id="ARBA00012483"/>
    </source>
</evidence>
<evidence type="ECO:0000256" key="2">
    <source>
        <dbReference type="ARBA" id="ARBA00004906"/>
    </source>
</evidence>